<dbReference type="PANTHER" id="PTHR23505:SF72">
    <property type="entry name" value="MAJOR FACILITATOR SUPERFAMILY (MFS) PROFILE DOMAIN-CONTAINING PROTEIN"/>
    <property type="match status" value="1"/>
</dbReference>
<evidence type="ECO:0000256" key="6">
    <source>
        <dbReference type="ARBA" id="ARBA00024338"/>
    </source>
</evidence>
<feature type="domain" description="Major facilitator superfamily (MFS) profile" evidence="10">
    <location>
        <begin position="7"/>
        <end position="458"/>
    </location>
</feature>
<evidence type="ECO:0000256" key="4">
    <source>
        <dbReference type="ARBA" id="ARBA00022989"/>
    </source>
</evidence>
<dbReference type="GO" id="GO:0022857">
    <property type="term" value="F:transmembrane transporter activity"/>
    <property type="evidence" value="ECO:0007669"/>
    <property type="project" value="InterPro"/>
</dbReference>
<protein>
    <submittedName>
        <fullName evidence="11">MFS domain-containing protein</fullName>
    </submittedName>
</protein>
<keyword evidence="3 9" id="KW-0812">Transmembrane</keyword>
<keyword evidence="4 9" id="KW-1133">Transmembrane helix</keyword>
<reference evidence="11" key="1">
    <citation type="submission" date="2023-02" db="EMBL/GenBank/DDBJ databases">
        <title>Genome of toxic invasive species Heracleum sosnowskyi carries increased number of genes despite the absence of recent whole-genome duplications.</title>
        <authorList>
            <person name="Schelkunov M."/>
            <person name="Shtratnikova V."/>
            <person name="Makarenko M."/>
            <person name="Klepikova A."/>
            <person name="Omelchenko D."/>
            <person name="Novikova G."/>
            <person name="Obukhova E."/>
            <person name="Bogdanov V."/>
            <person name="Penin A."/>
            <person name="Logacheva M."/>
        </authorList>
    </citation>
    <scope>NUCLEOTIDE SEQUENCE</scope>
    <source>
        <strain evidence="11">Hsosn_3</strain>
        <tissue evidence="11">Leaf</tissue>
    </source>
</reference>
<feature type="transmembrane region" description="Helical" evidence="9">
    <location>
        <begin position="73"/>
        <end position="95"/>
    </location>
</feature>
<dbReference type="PANTHER" id="PTHR23505">
    <property type="entry name" value="SPINSTER"/>
    <property type="match status" value="1"/>
</dbReference>
<dbReference type="EMBL" id="JAUIZM010000001">
    <property type="protein sequence ID" value="KAK1405676.1"/>
    <property type="molecule type" value="Genomic_DNA"/>
</dbReference>
<feature type="region of interest" description="Disordered" evidence="8">
    <location>
        <begin position="413"/>
        <end position="434"/>
    </location>
</feature>
<name>A0AAD8NEZ7_9APIA</name>
<feature type="transmembrane region" description="Helical" evidence="9">
    <location>
        <begin position="229"/>
        <end position="251"/>
    </location>
</feature>
<sequence>MKAETLTLVLVNLAGIMERADESLLPGVYKEVGQALHTDPTGLGSLTLYRSMVQSLCFPLAAYLSLRYNRAHVIAYGAFLWAAATFLVAFSSSFFQVALSRALNGIGLAIVGPAIQSLVADSTDDHSRGMAFGWLQLTSNLGSIIGGLFSVMLAPTTFMGIPGWRISFHLVGIISVFVGILVRFFANDPHYSNGGSKSTTDISNKTLWSEVKDLTREAKSVMKIQSFQIIVAQGVTGSFPWSALSFSAMWLELAGFSHKITGFIIAMFVVGSSLGGLFGGFFISWNGPATNNPIFAEIVPEKSRTTIYALDRSFETVLSSFAPPIVGILAQHVYGYEPVPEGSENIATDRENAESLGKALYTAIGIPMGLCCLIYTFLYFTYPRDRERAQMDVLIDSELQEIVFDSSSESKQYTEVRSSESKEHYPDGTNAGQIAPLDESEEKLLLYRQLTFSNLVNL</sequence>
<feature type="compositionally biased region" description="Basic and acidic residues" evidence="8">
    <location>
        <begin position="413"/>
        <end position="426"/>
    </location>
</feature>
<evidence type="ECO:0000256" key="9">
    <source>
        <dbReference type="SAM" id="Phobius"/>
    </source>
</evidence>
<keyword evidence="2" id="KW-0813">Transport</keyword>
<evidence type="ECO:0000256" key="7">
    <source>
        <dbReference type="ARBA" id="ARBA00044504"/>
    </source>
</evidence>
<feature type="transmembrane region" description="Helical" evidence="9">
    <location>
        <begin position="166"/>
        <end position="186"/>
    </location>
</feature>
<dbReference type="SUPFAM" id="SSF103473">
    <property type="entry name" value="MFS general substrate transporter"/>
    <property type="match status" value="1"/>
</dbReference>
<dbReference type="InterPro" id="IPR020846">
    <property type="entry name" value="MFS_dom"/>
</dbReference>
<comment type="similarity">
    <text evidence="7">Belongs to the major facilitator superfamily. Phosphate:H(+) symporter (TC 2.A.1.9) family.</text>
</comment>
<dbReference type="Proteomes" id="UP001237642">
    <property type="component" value="Unassembled WGS sequence"/>
</dbReference>
<gene>
    <name evidence="11" type="ORF">POM88_005281</name>
</gene>
<dbReference type="CDD" id="cd17328">
    <property type="entry name" value="MFS_spinster_like"/>
    <property type="match status" value="1"/>
</dbReference>
<comment type="subcellular location">
    <subcellularLocation>
        <location evidence="1">Membrane</location>
        <topology evidence="1">Multi-pass membrane protein</topology>
    </subcellularLocation>
</comment>
<dbReference type="InterPro" id="IPR044770">
    <property type="entry name" value="MFS_spinster-like"/>
</dbReference>
<dbReference type="Gene3D" id="1.20.1250.20">
    <property type="entry name" value="MFS general substrate transporter like domains"/>
    <property type="match status" value="2"/>
</dbReference>
<evidence type="ECO:0000313" key="11">
    <source>
        <dbReference type="EMBL" id="KAK1405676.1"/>
    </source>
</evidence>
<dbReference type="PROSITE" id="PS50850">
    <property type="entry name" value="MFS"/>
    <property type="match status" value="1"/>
</dbReference>
<comment type="similarity">
    <text evidence="6">Belongs to the major facilitator superfamily. Spinster (TC 2.A.1.49) family.</text>
</comment>
<proteinExistence type="inferred from homology"/>
<dbReference type="Pfam" id="PF07690">
    <property type="entry name" value="MFS_1"/>
    <property type="match status" value="1"/>
</dbReference>
<evidence type="ECO:0000313" key="12">
    <source>
        <dbReference type="Proteomes" id="UP001237642"/>
    </source>
</evidence>
<reference evidence="11" key="2">
    <citation type="submission" date="2023-05" db="EMBL/GenBank/DDBJ databases">
        <authorList>
            <person name="Schelkunov M.I."/>
        </authorList>
    </citation>
    <scope>NUCLEOTIDE SEQUENCE</scope>
    <source>
        <strain evidence="11">Hsosn_3</strain>
        <tissue evidence="11">Leaf</tissue>
    </source>
</reference>
<dbReference type="InterPro" id="IPR011701">
    <property type="entry name" value="MFS"/>
</dbReference>
<evidence type="ECO:0000259" key="10">
    <source>
        <dbReference type="PROSITE" id="PS50850"/>
    </source>
</evidence>
<evidence type="ECO:0000256" key="5">
    <source>
        <dbReference type="ARBA" id="ARBA00023136"/>
    </source>
</evidence>
<feature type="transmembrane region" description="Helical" evidence="9">
    <location>
        <begin position="131"/>
        <end position="154"/>
    </location>
</feature>
<evidence type="ECO:0000256" key="8">
    <source>
        <dbReference type="SAM" id="MobiDB-lite"/>
    </source>
</evidence>
<dbReference type="GO" id="GO:0016020">
    <property type="term" value="C:membrane"/>
    <property type="evidence" value="ECO:0007669"/>
    <property type="project" value="UniProtKB-SubCell"/>
</dbReference>
<feature type="transmembrane region" description="Helical" evidence="9">
    <location>
        <begin position="359"/>
        <end position="382"/>
    </location>
</feature>
<comment type="caution">
    <text evidence="11">The sequence shown here is derived from an EMBL/GenBank/DDBJ whole genome shotgun (WGS) entry which is preliminary data.</text>
</comment>
<keyword evidence="5 9" id="KW-0472">Membrane</keyword>
<dbReference type="InterPro" id="IPR036259">
    <property type="entry name" value="MFS_trans_sf"/>
</dbReference>
<accession>A0AAD8NEZ7</accession>
<keyword evidence="12" id="KW-1185">Reference proteome</keyword>
<evidence type="ECO:0000256" key="3">
    <source>
        <dbReference type="ARBA" id="ARBA00022692"/>
    </source>
</evidence>
<organism evidence="11 12">
    <name type="scientific">Heracleum sosnowskyi</name>
    <dbReference type="NCBI Taxonomy" id="360622"/>
    <lineage>
        <taxon>Eukaryota</taxon>
        <taxon>Viridiplantae</taxon>
        <taxon>Streptophyta</taxon>
        <taxon>Embryophyta</taxon>
        <taxon>Tracheophyta</taxon>
        <taxon>Spermatophyta</taxon>
        <taxon>Magnoliopsida</taxon>
        <taxon>eudicotyledons</taxon>
        <taxon>Gunneridae</taxon>
        <taxon>Pentapetalae</taxon>
        <taxon>asterids</taxon>
        <taxon>campanulids</taxon>
        <taxon>Apiales</taxon>
        <taxon>Apiaceae</taxon>
        <taxon>Apioideae</taxon>
        <taxon>apioid superclade</taxon>
        <taxon>Tordylieae</taxon>
        <taxon>Tordyliinae</taxon>
        <taxon>Heracleum</taxon>
    </lineage>
</organism>
<dbReference type="AlphaFoldDB" id="A0AAD8NEZ7"/>
<evidence type="ECO:0000256" key="1">
    <source>
        <dbReference type="ARBA" id="ARBA00004141"/>
    </source>
</evidence>
<evidence type="ECO:0000256" key="2">
    <source>
        <dbReference type="ARBA" id="ARBA00022448"/>
    </source>
</evidence>
<feature type="transmembrane region" description="Helical" evidence="9">
    <location>
        <begin position="263"/>
        <end position="285"/>
    </location>
</feature>